<sequence length="66" mass="7666">MGRNCSLALAVTQEDLGFKRREEADCMLRRTRFKLPVIGPEISKQLSVIVFAYTRVILDYQMSTWL</sequence>
<dbReference type="Proteomes" id="UP001458880">
    <property type="component" value="Unassembled WGS sequence"/>
</dbReference>
<dbReference type="AlphaFoldDB" id="A0AAW1LBQ4"/>
<name>A0AAW1LBQ4_POPJA</name>
<comment type="caution">
    <text evidence="1">The sequence shown here is derived from an EMBL/GenBank/DDBJ whole genome shotgun (WGS) entry which is preliminary data.</text>
</comment>
<gene>
    <name evidence="1" type="ORF">QE152_g13926</name>
</gene>
<protein>
    <submittedName>
        <fullName evidence="1">Uncharacterized protein</fullName>
    </submittedName>
</protein>
<evidence type="ECO:0000313" key="2">
    <source>
        <dbReference type="Proteomes" id="UP001458880"/>
    </source>
</evidence>
<proteinExistence type="predicted"/>
<dbReference type="EMBL" id="JASPKY010000137">
    <property type="protein sequence ID" value="KAK9731158.1"/>
    <property type="molecule type" value="Genomic_DNA"/>
</dbReference>
<reference evidence="1 2" key="1">
    <citation type="journal article" date="2024" name="BMC Genomics">
        <title>De novo assembly and annotation of Popillia japonica's genome with initial clues to its potential as an invasive pest.</title>
        <authorList>
            <person name="Cucini C."/>
            <person name="Boschi S."/>
            <person name="Funari R."/>
            <person name="Cardaioli E."/>
            <person name="Iannotti N."/>
            <person name="Marturano G."/>
            <person name="Paoli F."/>
            <person name="Bruttini M."/>
            <person name="Carapelli A."/>
            <person name="Frati F."/>
            <person name="Nardi F."/>
        </authorList>
    </citation>
    <scope>NUCLEOTIDE SEQUENCE [LARGE SCALE GENOMIC DNA]</scope>
    <source>
        <strain evidence="1">DMR45628</strain>
    </source>
</reference>
<accession>A0AAW1LBQ4</accession>
<evidence type="ECO:0000313" key="1">
    <source>
        <dbReference type="EMBL" id="KAK9731158.1"/>
    </source>
</evidence>
<keyword evidence="2" id="KW-1185">Reference proteome</keyword>
<organism evidence="1 2">
    <name type="scientific">Popillia japonica</name>
    <name type="common">Japanese beetle</name>
    <dbReference type="NCBI Taxonomy" id="7064"/>
    <lineage>
        <taxon>Eukaryota</taxon>
        <taxon>Metazoa</taxon>
        <taxon>Ecdysozoa</taxon>
        <taxon>Arthropoda</taxon>
        <taxon>Hexapoda</taxon>
        <taxon>Insecta</taxon>
        <taxon>Pterygota</taxon>
        <taxon>Neoptera</taxon>
        <taxon>Endopterygota</taxon>
        <taxon>Coleoptera</taxon>
        <taxon>Polyphaga</taxon>
        <taxon>Scarabaeiformia</taxon>
        <taxon>Scarabaeidae</taxon>
        <taxon>Rutelinae</taxon>
        <taxon>Popillia</taxon>
    </lineage>
</organism>